<name>A0A1D1XIB8_9ARAE</name>
<evidence type="ECO:0000256" key="1">
    <source>
        <dbReference type="SAM" id="SignalP"/>
    </source>
</evidence>
<accession>A0A1D1XIB8</accession>
<protein>
    <submittedName>
        <fullName evidence="2">Anhydro-N-acetylmuramic acid kinase</fullName>
    </submittedName>
</protein>
<sequence length="238" mass="28550">FKHFFFQNFQILLIFFKMMGLLAYNQINTMGDEHVNQREDLDPELLAKGIFDEESELPYINVPITFTNMYGICKQCNRSNSFIDWCQPCNSKRFQRQYEDEEKWSSENKMIDEFINYVQEVASRPSEVIEWIPYERLINIRFFDNNYSKNGLTEIYVANWMDGFIAGWDHEKDNWKRNCTGVEVLLKKIDESFVHFRSPGDFFNEIKSQFKLNTFDIIIKCYGITRDPYTGTYFMIMQ</sequence>
<evidence type="ECO:0000313" key="2">
    <source>
        <dbReference type="EMBL" id="JAT42125.1"/>
    </source>
</evidence>
<dbReference type="EMBL" id="GDJX01025811">
    <property type="protein sequence ID" value="JAT42125.1"/>
    <property type="molecule type" value="Transcribed_RNA"/>
</dbReference>
<organism evidence="2">
    <name type="scientific">Anthurium amnicola</name>
    <dbReference type="NCBI Taxonomy" id="1678845"/>
    <lineage>
        <taxon>Eukaryota</taxon>
        <taxon>Viridiplantae</taxon>
        <taxon>Streptophyta</taxon>
        <taxon>Embryophyta</taxon>
        <taxon>Tracheophyta</taxon>
        <taxon>Spermatophyta</taxon>
        <taxon>Magnoliopsida</taxon>
        <taxon>Liliopsida</taxon>
        <taxon>Araceae</taxon>
        <taxon>Pothoideae</taxon>
        <taxon>Potheae</taxon>
        <taxon>Anthurium</taxon>
    </lineage>
</organism>
<dbReference type="GO" id="GO:0016301">
    <property type="term" value="F:kinase activity"/>
    <property type="evidence" value="ECO:0007669"/>
    <property type="project" value="UniProtKB-KW"/>
</dbReference>
<dbReference type="Gene3D" id="1.10.10.1010">
    <property type="entry name" value="Intein homing endonuclease, domain IV"/>
    <property type="match status" value="1"/>
</dbReference>
<proteinExistence type="predicted"/>
<reference evidence="2" key="1">
    <citation type="submission" date="2015-07" db="EMBL/GenBank/DDBJ databases">
        <title>Transcriptome Assembly of Anthurium amnicola.</title>
        <authorList>
            <person name="Suzuki J."/>
        </authorList>
    </citation>
    <scope>NUCLEOTIDE SEQUENCE</scope>
</reference>
<keyword evidence="1" id="KW-0732">Signal</keyword>
<keyword evidence="2" id="KW-0418">Kinase</keyword>
<feature type="non-terminal residue" evidence="2">
    <location>
        <position position="1"/>
    </location>
</feature>
<feature type="signal peptide" evidence="1">
    <location>
        <begin position="1"/>
        <end position="23"/>
    </location>
</feature>
<keyword evidence="2" id="KW-0808">Transferase</keyword>
<gene>
    <name evidence="2" type="primary">anmK_6</name>
    <name evidence="2" type="ORF">g.16837</name>
</gene>
<feature type="chain" id="PRO_5008899509" evidence="1">
    <location>
        <begin position="24"/>
        <end position="238"/>
    </location>
</feature>
<dbReference type="AlphaFoldDB" id="A0A1D1XIB8"/>